<sequence>MCLATGVEISLKFHATSFIERNPELHNSYLELIEIGGSRHCVTYGINNRNPLIKLIGFDIIKCLPFDIMHTLFEGVASHHLQVLLEYLMKDKSFTMAQLNTILHTLKYNNSETKPSPINKDNDGSFHIKQTASQMLTLVRLFPLLCGDV</sequence>
<evidence type="ECO:0000313" key="1">
    <source>
        <dbReference type="EnsemblMetazoa" id="Aqu2.1.06490_001"/>
    </source>
</evidence>
<dbReference type="OrthoDB" id="8192078at2759"/>
<name>A0A1X7SWN2_AMPQE</name>
<dbReference type="InParanoid" id="A0A1X7SWN2"/>
<organism evidence="1">
    <name type="scientific">Amphimedon queenslandica</name>
    <name type="common">Sponge</name>
    <dbReference type="NCBI Taxonomy" id="400682"/>
    <lineage>
        <taxon>Eukaryota</taxon>
        <taxon>Metazoa</taxon>
        <taxon>Porifera</taxon>
        <taxon>Demospongiae</taxon>
        <taxon>Heteroscleromorpha</taxon>
        <taxon>Haplosclerida</taxon>
        <taxon>Niphatidae</taxon>
        <taxon>Amphimedon</taxon>
    </lineage>
</organism>
<reference evidence="1" key="1">
    <citation type="submission" date="2017-05" db="UniProtKB">
        <authorList>
            <consortium name="EnsemblMetazoa"/>
        </authorList>
    </citation>
    <scope>IDENTIFICATION</scope>
</reference>
<dbReference type="EnsemblMetazoa" id="Aqu2.1.06490_001">
    <property type="protein sequence ID" value="Aqu2.1.06490_001"/>
    <property type="gene ID" value="Aqu2.1.06490"/>
</dbReference>
<dbReference type="AlphaFoldDB" id="A0A1X7SWN2"/>
<protein>
    <submittedName>
        <fullName evidence="1">Uncharacterized protein</fullName>
    </submittedName>
</protein>
<proteinExistence type="predicted"/>
<accession>A0A1X7SWN2</accession>
<dbReference type="eggNOG" id="ENOG502SQPN">
    <property type="taxonomic scope" value="Eukaryota"/>
</dbReference>